<evidence type="ECO:0000256" key="2">
    <source>
        <dbReference type="ARBA" id="ARBA00012438"/>
    </source>
</evidence>
<keyword evidence="5" id="KW-0418">Kinase</keyword>
<dbReference type="EMBL" id="CP072642">
    <property type="protein sequence ID" value="QUV94181.1"/>
    <property type="molecule type" value="Genomic_DNA"/>
</dbReference>
<dbReference type="PROSITE" id="PS50109">
    <property type="entry name" value="HIS_KIN"/>
    <property type="match status" value="1"/>
</dbReference>
<dbReference type="Pfam" id="PF00072">
    <property type="entry name" value="Response_reg"/>
    <property type="match status" value="1"/>
</dbReference>
<feature type="coiled-coil region" evidence="7">
    <location>
        <begin position="214"/>
        <end position="244"/>
    </location>
</feature>
<gene>
    <name evidence="11" type="ORF">J8C05_01620</name>
</gene>
<dbReference type="InterPro" id="IPR003661">
    <property type="entry name" value="HisK_dim/P_dom"/>
</dbReference>
<organism evidence="11 12">
    <name type="scientific">Chloracidobacterium sp. N</name>
    <dbReference type="NCBI Taxonomy" id="2821540"/>
    <lineage>
        <taxon>Bacteria</taxon>
        <taxon>Pseudomonadati</taxon>
        <taxon>Acidobacteriota</taxon>
        <taxon>Terriglobia</taxon>
        <taxon>Terriglobales</taxon>
        <taxon>Acidobacteriaceae</taxon>
        <taxon>Chloracidobacterium</taxon>
        <taxon>Chloracidobacterium aggregatum</taxon>
    </lineage>
</organism>
<dbReference type="Gene3D" id="3.40.50.2300">
    <property type="match status" value="1"/>
</dbReference>
<evidence type="ECO:0000259" key="9">
    <source>
        <dbReference type="PROSITE" id="PS50109"/>
    </source>
</evidence>
<dbReference type="Gene3D" id="1.10.287.130">
    <property type="match status" value="1"/>
</dbReference>
<dbReference type="InterPro" id="IPR005467">
    <property type="entry name" value="His_kinase_dom"/>
</dbReference>
<dbReference type="SUPFAM" id="SSF55874">
    <property type="entry name" value="ATPase domain of HSP90 chaperone/DNA topoisomerase II/histidine kinase"/>
    <property type="match status" value="1"/>
</dbReference>
<evidence type="ECO:0000256" key="5">
    <source>
        <dbReference type="ARBA" id="ARBA00022777"/>
    </source>
</evidence>
<dbReference type="InterPro" id="IPR036097">
    <property type="entry name" value="HisK_dim/P_sf"/>
</dbReference>
<dbReference type="InterPro" id="IPR003594">
    <property type="entry name" value="HATPase_dom"/>
</dbReference>
<dbReference type="SMART" id="SM00387">
    <property type="entry name" value="HATPase_c"/>
    <property type="match status" value="1"/>
</dbReference>
<dbReference type="EC" id="2.7.13.3" evidence="2"/>
<dbReference type="InterPro" id="IPR004358">
    <property type="entry name" value="Sig_transdc_His_kin-like_C"/>
</dbReference>
<dbReference type="RefSeq" id="WP_211422492.1">
    <property type="nucleotide sequence ID" value="NZ_CP072642.1"/>
</dbReference>
<dbReference type="PANTHER" id="PTHR43047">
    <property type="entry name" value="TWO-COMPONENT HISTIDINE PROTEIN KINASE"/>
    <property type="match status" value="1"/>
</dbReference>
<dbReference type="Pfam" id="PF02518">
    <property type="entry name" value="HATPase_c"/>
    <property type="match status" value="1"/>
</dbReference>
<dbReference type="Proteomes" id="UP000677668">
    <property type="component" value="Chromosome 1"/>
</dbReference>
<dbReference type="InterPro" id="IPR011006">
    <property type="entry name" value="CheY-like_superfamily"/>
</dbReference>
<evidence type="ECO:0000256" key="4">
    <source>
        <dbReference type="ARBA" id="ARBA00022679"/>
    </source>
</evidence>
<keyword evidence="3 6" id="KW-0597">Phosphoprotein</keyword>
<dbReference type="SMART" id="SM00448">
    <property type="entry name" value="REC"/>
    <property type="match status" value="1"/>
</dbReference>
<dbReference type="InterPro" id="IPR001789">
    <property type="entry name" value="Sig_transdc_resp-reg_receiver"/>
</dbReference>
<dbReference type="SUPFAM" id="SSF47384">
    <property type="entry name" value="Homodimeric domain of signal transducing histidine kinase"/>
    <property type="match status" value="1"/>
</dbReference>
<comment type="catalytic activity">
    <reaction evidence="1">
        <text>ATP + protein L-histidine = ADP + protein N-phospho-L-histidine.</text>
        <dbReference type="EC" id="2.7.13.3"/>
    </reaction>
</comment>
<evidence type="ECO:0000313" key="12">
    <source>
        <dbReference type="Proteomes" id="UP000677668"/>
    </source>
</evidence>
<sequence>MPERILIASDDNLLGAMAGALLTSNGYEVDLVDTGEAVQQRLETQPFDALIMDVALHQPGCLDLSRWVRGQVALRNLPIILLSPAATRDDDVPSALHAGVDEVLAVPFRHQELILKLRRMLERQRWAVERQRLVANLAAVADGIEYCIRPTGEQPLPNFSDAADLAEQAKWQELMTSLNAAIESLQDTSNSEETGILRRALEQLSAALKRAGRYVQVRTQAQSLRDANEKLRELERLRAEFTNAIVHDIRSPLGTIISTMELIEQQLDEPRPKKSDILPLVTGARTIATKLISLVSELLDFSKLEAGKMMLVLERLEVAKIIEQVGEEFEPATRRKSIKFSYGCEDHLPTIIGDAGKLHRALSNLMSNAVKFTPDGGQIWLEARLMEGTQVDAGVPYVVFSVVDSGEGIPAEDLPYVFDPYYQAASRNKDLGTGLGLAIVKRIAAAHGGNVAVRSQVGVGTAFSITLPLVPPSATQAALPPSNSTATPESVTDLSDILATPAENPAPTPSPSN</sequence>
<dbReference type="SMART" id="SM00388">
    <property type="entry name" value="HisKA"/>
    <property type="match status" value="1"/>
</dbReference>
<feature type="compositionally biased region" description="Polar residues" evidence="8">
    <location>
        <begin position="476"/>
        <end position="493"/>
    </location>
</feature>
<dbReference type="PRINTS" id="PR00344">
    <property type="entry name" value="BCTRLSENSOR"/>
</dbReference>
<dbReference type="Gene3D" id="3.30.565.10">
    <property type="entry name" value="Histidine kinase-like ATPase, C-terminal domain"/>
    <property type="match status" value="1"/>
</dbReference>
<accession>A0ABX8B3P9</accession>
<dbReference type="Pfam" id="PF00512">
    <property type="entry name" value="HisKA"/>
    <property type="match status" value="1"/>
</dbReference>
<evidence type="ECO:0000256" key="6">
    <source>
        <dbReference type="PROSITE-ProRule" id="PRU00169"/>
    </source>
</evidence>
<name>A0ABX8B3P9_9BACT</name>
<feature type="compositionally biased region" description="Pro residues" evidence="8">
    <location>
        <begin position="504"/>
        <end position="513"/>
    </location>
</feature>
<evidence type="ECO:0000259" key="10">
    <source>
        <dbReference type="PROSITE" id="PS50110"/>
    </source>
</evidence>
<keyword evidence="7" id="KW-0175">Coiled coil</keyword>
<evidence type="ECO:0000256" key="1">
    <source>
        <dbReference type="ARBA" id="ARBA00000085"/>
    </source>
</evidence>
<reference evidence="11 12" key="1">
    <citation type="submission" date="2021-03" db="EMBL/GenBank/DDBJ databases">
        <title>Genomic and phenotypic characterization of Chloracidobacterium isolates provides evidence for multiple species.</title>
        <authorList>
            <person name="Saini M.K."/>
            <person name="Costas A.M.G."/>
            <person name="Tank M."/>
            <person name="Bryant D.A."/>
        </authorList>
    </citation>
    <scope>NUCLEOTIDE SEQUENCE [LARGE SCALE GENOMIC DNA]</scope>
    <source>
        <strain evidence="11 12">N</strain>
    </source>
</reference>
<dbReference type="CDD" id="cd00075">
    <property type="entry name" value="HATPase"/>
    <property type="match status" value="1"/>
</dbReference>
<evidence type="ECO:0000256" key="3">
    <source>
        <dbReference type="ARBA" id="ARBA00022553"/>
    </source>
</evidence>
<feature type="domain" description="Response regulatory" evidence="10">
    <location>
        <begin position="4"/>
        <end position="121"/>
    </location>
</feature>
<feature type="modified residue" description="4-aspartylphosphate" evidence="6">
    <location>
        <position position="53"/>
    </location>
</feature>
<dbReference type="SUPFAM" id="SSF52172">
    <property type="entry name" value="CheY-like"/>
    <property type="match status" value="1"/>
</dbReference>
<protein>
    <recommendedName>
        <fullName evidence="2">histidine kinase</fullName>
        <ecNumber evidence="2">2.7.13.3</ecNumber>
    </recommendedName>
</protein>
<dbReference type="PROSITE" id="PS50110">
    <property type="entry name" value="RESPONSE_REGULATORY"/>
    <property type="match status" value="1"/>
</dbReference>
<dbReference type="CDD" id="cd00082">
    <property type="entry name" value="HisKA"/>
    <property type="match status" value="1"/>
</dbReference>
<evidence type="ECO:0000256" key="7">
    <source>
        <dbReference type="SAM" id="Coils"/>
    </source>
</evidence>
<evidence type="ECO:0000256" key="8">
    <source>
        <dbReference type="SAM" id="MobiDB-lite"/>
    </source>
</evidence>
<dbReference type="InterPro" id="IPR036890">
    <property type="entry name" value="HATPase_C_sf"/>
</dbReference>
<keyword evidence="4" id="KW-0808">Transferase</keyword>
<feature type="region of interest" description="Disordered" evidence="8">
    <location>
        <begin position="476"/>
        <end position="513"/>
    </location>
</feature>
<proteinExistence type="predicted"/>
<keyword evidence="12" id="KW-1185">Reference proteome</keyword>
<feature type="domain" description="Histidine kinase" evidence="9">
    <location>
        <begin position="244"/>
        <end position="471"/>
    </location>
</feature>
<dbReference type="PANTHER" id="PTHR43047:SF72">
    <property type="entry name" value="OSMOSENSING HISTIDINE PROTEIN KINASE SLN1"/>
    <property type="match status" value="1"/>
</dbReference>
<evidence type="ECO:0000313" key="11">
    <source>
        <dbReference type="EMBL" id="QUV94181.1"/>
    </source>
</evidence>